<gene>
    <name evidence="2" type="ORF">ACFSKQ_16060</name>
</gene>
<comment type="similarity">
    <text evidence="1">Belongs to the HyuE racemase family.</text>
</comment>
<protein>
    <submittedName>
        <fullName evidence="2">Aspartate/glutamate racemase family protein</fullName>
    </submittedName>
</protein>
<comment type="caution">
    <text evidence="2">The sequence shown here is derived from an EMBL/GenBank/DDBJ whole genome shotgun (WGS) entry which is preliminary data.</text>
</comment>
<dbReference type="Pfam" id="PF01177">
    <property type="entry name" value="Asp_Glu_race"/>
    <property type="match status" value="1"/>
</dbReference>
<organism evidence="2 3">
    <name type="scientific">Aureimonas populi</name>
    <dbReference type="NCBI Taxonomy" id="1701758"/>
    <lineage>
        <taxon>Bacteria</taxon>
        <taxon>Pseudomonadati</taxon>
        <taxon>Pseudomonadota</taxon>
        <taxon>Alphaproteobacteria</taxon>
        <taxon>Hyphomicrobiales</taxon>
        <taxon>Aurantimonadaceae</taxon>
        <taxon>Aureimonas</taxon>
    </lineage>
</organism>
<proteinExistence type="inferred from homology"/>
<dbReference type="Proteomes" id="UP001597371">
    <property type="component" value="Unassembled WGS sequence"/>
</dbReference>
<sequence length="224" mass="22690">MTRLVLVNPNTSQASTDAMVAIGRQTGERDLSIEGVTAPFGAPLITDEDALDEAARAVLSLAPRLRRTPCDGVIVAAFGDPGLSRLRDILDVPVTGIAEAGMAAAAAGGRRFAVVTTTPGLIGVIEKAASRYGHAALFAGTFLTEGDPVALMAEPYALVNALEAACKAAIRQGDAQAIVIGGGPLAPAARALAPTLGVALIEPVPAAIRFAALRTAKAQPQGHA</sequence>
<dbReference type="InterPro" id="IPR015942">
    <property type="entry name" value="Asp/Glu/hydantoin_racemase"/>
</dbReference>
<dbReference type="Gene3D" id="3.40.50.12500">
    <property type="match status" value="1"/>
</dbReference>
<dbReference type="PANTHER" id="PTHR28047">
    <property type="entry name" value="PROTEIN DCG1"/>
    <property type="match status" value="1"/>
</dbReference>
<accession>A0ABW5CQ87</accession>
<keyword evidence="3" id="KW-1185">Reference proteome</keyword>
<dbReference type="RefSeq" id="WP_209737416.1">
    <property type="nucleotide sequence ID" value="NZ_CP072611.1"/>
</dbReference>
<dbReference type="InterPro" id="IPR053714">
    <property type="entry name" value="Iso_Racemase_Enz_sf"/>
</dbReference>
<evidence type="ECO:0000313" key="2">
    <source>
        <dbReference type="EMBL" id="MFD2238968.1"/>
    </source>
</evidence>
<evidence type="ECO:0000313" key="3">
    <source>
        <dbReference type="Proteomes" id="UP001597371"/>
    </source>
</evidence>
<evidence type="ECO:0000256" key="1">
    <source>
        <dbReference type="ARBA" id="ARBA00038414"/>
    </source>
</evidence>
<dbReference type="InterPro" id="IPR052186">
    <property type="entry name" value="Hydantoin_racemase-like"/>
</dbReference>
<reference evidence="3" key="1">
    <citation type="journal article" date="2019" name="Int. J. Syst. Evol. Microbiol.">
        <title>The Global Catalogue of Microorganisms (GCM) 10K type strain sequencing project: providing services to taxonomists for standard genome sequencing and annotation.</title>
        <authorList>
            <consortium name="The Broad Institute Genomics Platform"/>
            <consortium name="The Broad Institute Genome Sequencing Center for Infectious Disease"/>
            <person name="Wu L."/>
            <person name="Ma J."/>
        </authorList>
    </citation>
    <scope>NUCLEOTIDE SEQUENCE [LARGE SCALE GENOMIC DNA]</scope>
    <source>
        <strain evidence="3">ZS-35-S2</strain>
    </source>
</reference>
<dbReference type="EMBL" id="JBHUIJ010000022">
    <property type="protein sequence ID" value="MFD2238968.1"/>
    <property type="molecule type" value="Genomic_DNA"/>
</dbReference>
<name>A0ABW5CQ87_9HYPH</name>
<dbReference type="PANTHER" id="PTHR28047:SF5">
    <property type="entry name" value="PROTEIN DCG1"/>
    <property type="match status" value="1"/>
</dbReference>